<dbReference type="GO" id="GO:0005886">
    <property type="term" value="C:plasma membrane"/>
    <property type="evidence" value="ECO:0007669"/>
    <property type="project" value="UniProtKB-SubCell"/>
</dbReference>
<dbReference type="InterPro" id="IPR003838">
    <property type="entry name" value="ABC3_permease_C"/>
</dbReference>
<comment type="similarity">
    <text evidence="6">Belongs to the ABC-4 integral membrane protein family.</text>
</comment>
<name>A0A1M6LV85_9ACTN</name>
<feature type="transmembrane region" description="Helical" evidence="7">
    <location>
        <begin position="681"/>
        <end position="710"/>
    </location>
</feature>
<dbReference type="EMBL" id="FQZK01000009">
    <property type="protein sequence ID" value="SHJ75109.1"/>
    <property type="molecule type" value="Genomic_DNA"/>
</dbReference>
<reference evidence="9 10" key="1">
    <citation type="submission" date="2016-11" db="EMBL/GenBank/DDBJ databases">
        <authorList>
            <person name="Jaros S."/>
            <person name="Januszkiewicz K."/>
            <person name="Wedrychowicz H."/>
        </authorList>
    </citation>
    <scope>NUCLEOTIDE SEQUENCE [LARGE SCALE GENOMIC DNA]</scope>
    <source>
        <strain evidence="9 10">CGMCC 4.5723</strain>
    </source>
</reference>
<feature type="transmembrane region" description="Helical" evidence="7">
    <location>
        <begin position="334"/>
        <end position="358"/>
    </location>
</feature>
<evidence type="ECO:0000256" key="6">
    <source>
        <dbReference type="ARBA" id="ARBA00038076"/>
    </source>
</evidence>
<dbReference type="PANTHER" id="PTHR30572:SF4">
    <property type="entry name" value="ABC TRANSPORTER PERMEASE YTRF"/>
    <property type="match status" value="1"/>
</dbReference>
<dbReference type="PANTHER" id="PTHR30572">
    <property type="entry name" value="MEMBRANE COMPONENT OF TRANSPORTER-RELATED"/>
    <property type="match status" value="1"/>
</dbReference>
<feature type="transmembrane region" description="Helical" evidence="7">
    <location>
        <begin position="379"/>
        <end position="404"/>
    </location>
</feature>
<dbReference type="STRING" id="758803.SAMN05421803_10973"/>
<dbReference type="Pfam" id="PF02687">
    <property type="entry name" value="FtsX"/>
    <property type="match status" value="2"/>
</dbReference>
<evidence type="ECO:0000256" key="2">
    <source>
        <dbReference type="ARBA" id="ARBA00022475"/>
    </source>
</evidence>
<organism evidence="9 10">
    <name type="scientific">Nocardiopsis flavescens</name>
    <dbReference type="NCBI Taxonomy" id="758803"/>
    <lineage>
        <taxon>Bacteria</taxon>
        <taxon>Bacillati</taxon>
        <taxon>Actinomycetota</taxon>
        <taxon>Actinomycetes</taxon>
        <taxon>Streptosporangiales</taxon>
        <taxon>Nocardiopsidaceae</taxon>
        <taxon>Nocardiopsis</taxon>
    </lineage>
</organism>
<proteinExistence type="inferred from homology"/>
<evidence type="ECO:0000256" key="3">
    <source>
        <dbReference type="ARBA" id="ARBA00022692"/>
    </source>
</evidence>
<feature type="transmembrane region" description="Helical" evidence="7">
    <location>
        <begin position="293"/>
        <end position="322"/>
    </location>
</feature>
<feature type="transmembrane region" description="Helical" evidence="7">
    <location>
        <begin position="410"/>
        <end position="430"/>
    </location>
</feature>
<comment type="subcellular location">
    <subcellularLocation>
        <location evidence="1">Cell membrane</location>
        <topology evidence="1">Multi-pass membrane protein</topology>
    </subcellularLocation>
</comment>
<keyword evidence="10" id="KW-1185">Reference proteome</keyword>
<accession>A0A1M6LV85</accession>
<evidence type="ECO:0000256" key="1">
    <source>
        <dbReference type="ARBA" id="ARBA00004651"/>
    </source>
</evidence>
<dbReference type="RefSeq" id="WP_073380144.1">
    <property type="nucleotide sequence ID" value="NZ_FQZK01000009.1"/>
</dbReference>
<feature type="transmembrane region" description="Helical" evidence="7">
    <location>
        <begin position="463"/>
        <end position="483"/>
    </location>
</feature>
<sequence>MFAHALSGITARPARLAAVLAAIVLGTLFLAATAVFTATSAAGMRLVAAAPLTAADVIVDRDPDAPDPGADWPAHVAGHPGVTATAPVHAATVELVTGEARATTNVYSVSDRPELRWFELSEGVWPTGAGEVVADGPTLESAGLAVGDTVRLLADGEEAEVTVVGAADLGFRPLTGVVYRLYASEDFFAGESPQSVTARVGAGTSPEEAVAGLTASLPGGLHAMTAREQAGLAADRFAGGSRQLELIMLVFALIALLSASLVITNTFTILVSQRRRETALLRLVGADRSQVRNLVLAEALVVGSVGSALGVAAGVGVGYAGASLAGLAGDGLHVGVPALAGSFLAGVAATLCAAWFPARGAASTAPVEALRSASLPGGVRFRAVHGAGLALAVLGTAGTVFGAWADDLPAAIAGGSLGAVGLLVFLRYALSRLIRAAGGLLLRRRGVPELAGANLRRATGRSATAALTLVLGLGLITALLTAAETGRATIDGDLDARFPVDVSARVDEGSVDPGTVDLIRGIDGLALVEAPRTARVEIAGLGGTTLVGVSPEMARAAGSAAVAQDGPGPPALLVSADQARALGAATGDTVDLAVDGRPHPFTLHVSALATVSGSPGPVVREEVLDSLAPGGERGVVWGVAADGADTDALAGRMARIAGADPRIAVNGALAERGDLTGVLDVLVGLALAMLLVTVVISGLGVANTLGLSVLERTRELALLRALGLTRGGLRATLAVEAAVIAAVGALLGLLIGVPYGLVGVKAVIGGTAPLVVAVPWSGTALVLAAALLIGIAATLLPGRRAARIAPAQGLGVD</sequence>
<keyword evidence="2" id="KW-1003">Cell membrane</keyword>
<keyword evidence="3 7" id="KW-0812">Transmembrane</keyword>
<feature type="transmembrane region" description="Helical" evidence="7">
    <location>
        <begin position="773"/>
        <end position="796"/>
    </location>
</feature>
<evidence type="ECO:0000256" key="4">
    <source>
        <dbReference type="ARBA" id="ARBA00022989"/>
    </source>
</evidence>
<dbReference type="GO" id="GO:0022857">
    <property type="term" value="F:transmembrane transporter activity"/>
    <property type="evidence" value="ECO:0007669"/>
    <property type="project" value="TreeGrafter"/>
</dbReference>
<evidence type="ECO:0000256" key="7">
    <source>
        <dbReference type="SAM" id="Phobius"/>
    </source>
</evidence>
<feature type="transmembrane region" description="Helical" evidence="7">
    <location>
        <begin position="246"/>
        <end position="272"/>
    </location>
</feature>
<evidence type="ECO:0000313" key="10">
    <source>
        <dbReference type="Proteomes" id="UP000184452"/>
    </source>
</evidence>
<dbReference type="AlphaFoldDB" id="A0A1M6LV85"/>
<feature type="domain" description="ABC3 transporter permease C-terminal" evidence="8">
    <location>
        <begin position="688"/>
        <end position="806"/>
    </location>
</feature>
<keyword evidence="4 7" id="KW-1133">Transmembrane helix</keyword>
<dbReference type="InterPro" id="IPR050250">
    <property type="entry name" value="Macrolide_Exporter_MacB"/>
</dbReference>
<dbReference type="OrthoDB" id="9780560at2"/>
<evidence type="ECO:0000259" key="8">
    <source>
        <dbReference type="Pfam" id="PF02687"/>
    </source>
</evidence>
<feature type="domain" description="ABC3 transporter permease C-terminal" evidence="8">
    <location>
        <begin position="250"/>
        <end position="364"/>
    </location>
</feature>
<feature type="transmembrane region" description="Helical" evidence="7">
    <location>
        <begin position="731"/>
        <end position="753"/>
    </location>
</feature>
<protein>
    <submittedName>
        <fullName evidence="9">Putative ABC transport system permease protein</fullName>
    </submittedName>
</protein>
<dbReference type="Proteomes" id="UP000184452">
    <property type="component" value="Unassembled WGS sequence"/>
</dbReference>
<gene>
    <name evidence="9" type="ORF">SAMN05421803_10973</name>
</gene>
<keyword evidence="5 7" id="KW-0472">Membrane</keyword>
<evidence type="ECO:0000256" key="5">
    <source>
        <dbReference type="ARBA" id="ARBA00023136"/>
    </source>
</evidence>
<evidence type="ECO:0000313" key="9">
    <source>
        <dbReference type="EMBL" id="SHJ75109.1"/>
    </source>
</evidence>